<evidence type="ECO:0000313" key="3">
    <source>
        <dbReference type="Proteomes" id="UP000005239"/>
    </source>
</evidence>
<dbReference type="InterPro" id="IPR036691">
    <property type="entry name" value="Endo/exonu/phosph_ase_sf"/>
</dbReference>
<dbReference type="AlphaFoldDB" id="A0A2A6CEQ1"/>
<feature type="compositionally biased region" description="Basic and acidic residues" evidence="1">
    <location>
        <begin position="75"/>
        <end position="87"/>
    </location>
</feature>
<reference evidence="2" key="2">
    <citation type="submission" date="2022-06" db="UniProtKB">
        <authorList>
            <consortium name="EnsemblMetazoa"/>
        </authorList>
    </citation>
    <scope>IDENTIFICATION</scope>
    <source>
        <strain evidence="2">PS312</strain>
    </source>
</reference>
<feature type="region of interest" description="Disordered" evidence="1">
    <location>
        <begin position="498"/>
        <end position="541"/>
    </location>
</feature>
<accession>A0A8R1Y6A0</accession>
<feature type="compositionally biased region" description="Polar residues" evidence="1">
    <location>
        <begin position="502"/>
        <end position="513"/>
    </location>
</feature>
<reference evidence="3" key="1">
    <citation type="journal article" date="2008" name="Nat. Genet.">
        <title>The Pristionchus pacificus genome provides a unique perspective on nematode lifestyle and parasitism.</title>
        <authorList>
            <person name="Dieterich C."/>
            <person name="Clifton S.W."/>
            <person name="Schuster L.N."/>
            <person name="Chinwalla A."/>
            <person name="Delehaunty K."/>
            <person name="Dinkelacker I."/>
            <person name="Fulton L."/>
            <person name="Fulton R."/>
            <person name="Godfrey J."/>
            <person name="Minx P."/>
            <person name="Mitreva M."/>
            <person name="Roeseler W."/>
            <person name="Tian H."/>
            <person name="Witte H."/>
            <person name="Yang S.P."/>
            <person name="Wilson R.K."/>
            <person name="Sommer R.J."/>
        </authorList>
    </citation>
    <scope>NUCLEOTIDE SEQUENCE [LARGE SCALE GENOMIC DNA]</scope>
    <source>
        <strain evidence="3">PS312</strain>
    </source>
</reference>
<organism evidence="2 3">
    <name type="scientific">Pristionchus pacificus</name>
    <name type="common">Parasitic nematode worm</name>
    <dbReference type="NCBI Taxonomy" id="54126"/>
    <lineage>
        <taxon>Eukaryota</taxon>
        <taxon>Metazoa</taxon>
        <taxon>Ecdysozoa</taxon>
        <taxon>Nematoda</taxon>
        <taxon>Chromadorea</taxon>
        <taxon>Rhabditida</taxon>
        <taxon>Rhabditina</taxon>
        <taxon>Diplogasteromorpha</taxon>
        <taxon>Diplogasteroidea</taxon>
        <taxon>Neodiplogasteridae</taxon>
        <taxon>Pristionchus</taxon>
    </lineage>
</organism>
<evidence type="ECO:0000256" key="1">
    <source>
        <dbReference type="SAM" id="MobiDB-lite"/>
    </source>
</evidence>
<gene>
    <name evidence="2" type="primary">WBGene00094420</name>
</gene>
<dbReference type="Gene3D" id="3.60.10.10">
    <property type="entry name" value="Endonuclease/exonuclease/phosphatase"/>
    <property type="match status" value="1"/>
</dbReference>
<accession>A0A2A6CEQ1</accession>
<protein>
    <submittedName>
        <fullName evidence="2">Uncharacterized protein</fullName>
    </submittedName>
</protein>
<proteinExistence type="predicted"/>
<keyword evidence="3" id="KW-1185">Reference proteome</keyword>
<name>A0A2A6CEQ1_PRIPA</name>
<dbReference type="EnsemblMetazoa" id="PPA04866.1">
    <property type="protein sequence ID" value="PPA04866.1"/>
    <property type="gene ID" value="WBGene00094420"/>
</dbReference>
<dbReference type="Proteomes" id="UP000005239">
    <property type="component" value="Unassembled WGS sequence"/>
</dbReference>
<dbReference type="SUPFAM" id="SSF56219">
    <property type="entry name" value="DNase I-like"/>
    <property type="match status" value="1"/>
</dbReference>
<sequence>MVDKADVDAFFKKFEAETGGYGLTSAQVANIVELWTNFSSNPSKNSVTVAELVEGIEAMRMDVSKEVPDITNSDQDAKGDNTNSREKNFETNITWNTGSFKAKGNYRTREEVLSEMMDKYEPVLMKANEIRGITEAELRSFADRKGYDVLALAYSNEKNKETMEKAAGILVRREANTKIDGEPRFIRTFHMIVDKEYSIAGVLDRKNDIHHISLYLHHGDKKSEERLRGAIGAIKEELKVFPQTNDEEILKNKRIIISGDLNCDIRTVESVCSDFAVENNFVFLQDALYYKWYTHMEESDKLVKLLKTKIDYVLCSKNVLTMMKIHKPFLVEYDHYIILEDIYHQNHGFNHPYCDNPKCDSKCEVGRIRLPMMSQQETQKILEQLVESFEEKEKEQQPGSSTTISQYYQDFESEICNRFLAPIPERFGLKTLTRVLCEKVFRDESISTTFGNLNINKLNFICATVVRLEQDNINDNILNDGDFEEKGNVVKYKIQVARNNAKRSSPASEQSPGPSRPAPIGNQTPTSSRVKKPEVEEEGDD</sequence>
<evidence type="ECO:0000313" key="2">
    <source>
        <dbReference type="EnsemblMetazoa" id="PPA04866.1"/>
    </source>
</evidence>
<feature type="region of interest" description="Disordered" evidence="1">
    <location>
        <begin position="65"/>
        <end position="87"/>
    </location>
</feature>